<feature type="binding site" evidence="3 5">
    <location>
        <position position="47"/>
    </location>
    <ligand>
        <name>substrate</name>
    </ligand>
</feature>
<comment type="function">
    <text evidence="3 4">Catalyzes the conversion of N5-carboxyaminoimidazole ribonucleotide (N5-CAIR) to 4-carboxy-5-aminoimidazole ribonucleotide (CAIR).</text>
</comment>
<proteinExistence type="inferred from homology"/>
<keyword evidence="8" id="KW-0456">Lyase</keyword>
<evidence type="ECO:0000256" key="1">
    <source>
        <dbReference type="ARBA" id="ARBA00022755"/>
    </source>
</evidence>
<evidence type="ECO:0000256" key="2">
    <source>
        <dbReference type="ARBA" id="ARBA00023235"/>
    </source>
</evidence>
<keyword evidence="2 3" id="KW-0413">Isomerase</keyword>
<dbReference type="PIRSF" id="PIRSF001338">
    <property type="entry name" value="AIR_carboxylase"/>
    <property type="match status" value="1"/>
</dbReference>
<dbReference type="EC" id="5.4.99.18" evidence="3 4"/>
<sequence>MTGPAGGRPLVGIVMGSDSDLATMDEAGRVLQEFGVAYEMTIASAHRSPARVERYVSEAEARGIRVFIAGAGAAAHLAGVLAARTVLPVIGVPLAGSTLGGLDALLSTAQMPGGVPVATVGIGGARNAALLAVQVLGTADPALRERYRAYKARLADEVEEKAARLAGRPEPGMVPPHQGGRSR</sequence>
<keyword evidence="1 3" id="KW-0658">Purine biosynthesis</keyword>
<feature type="binding site" evidence="3 5">
    <location>
        <position position="20"/>
    </location>
    <ligand>
        <name>substrate</name>
    </ligand>
</feature>
<dbReference type="NCBIfam" id="TIGR01162">
    <property type="entry name" value="purE"/>
    <property type="match status" value="1"/>
</dbReference>
<dbReference type="SUPFAM" id="SSF52255">
    <property type="entry name" value="N5-CAIR mutase (phosphoribosylaminoimidazole carboxylase, PurE)"/>
    <property type="match status" value="1"/>
</dbReference>
<evidence type="ECO:0000256" key="6">
    <source>
        <dbReference type="SAM" id="MobiDB-lite"/>
    </source>
</evidence>
<accession>A0A537JPL8</accession>
<dbReference type="UniPathway" id="UPA00074">
    <property type="reaction ID" value="UER00943"/>
</dbReference>
<dbReference type="Pfam" id="PF00731">
    <property type="entry name" value="AIRC"/>
    <property type="match status" value="1"/>
</dbReference>
<gene>
    <name evidence="3 8" type="primary">purE</name>
    <name evidence="8" type="ORF">E6H03_00235</name>
</gene>
<dbReference type="HAMAP" id="MF_01929">
    <property type="entry name" value="PurE_classI"/>
    <property type="match status" value="1"/>
</dbReference>
<dbReference type="PANTHER" id="PTHR23046:SF2">
    <property type="entry name" value="PHOSPHORIBOSYLAMINOIMIDAZOLE CARBOXYLASE"/>
    <property type="match status" value="1"/>
</dbReference>
<dbReference type="SMART" id="SM01001">
    <property type="entry name" value="AIRC"/>
    <property type="match status" value="1"/>
</dbReference>
<feature type="region of interest" description="Disordered" evidence="6">
    <location>
        <begin position="162"/>
        <end position="183"/>
    </location>
</feature>
<comment type="pathway">
    <text evidence="3 4">Purine metabolism; IMP biosynthesis via de novo pathway; 5-amino-1-(5-phospho-D-ribosyl)imidazole-4-carboxylate from 5-amino-1-(5-phospho-D-ribosyl)imidazole (N5-CAIR route): step 2/2.</text>
</comment>
<organism evidence="8 9">
    <name type="scientific">Candidatus Segetimicrobium genomatis</name>
    <dbReference type="NCBI Taxonomy" id="2569760"/>
    <lineage>
        <taxon>Bacteria</taxon>
        <taxon>Bacillati</taxon>
        <taxon>Candidatus Sysuimicrobiota</taxon>
        <taxon>Candidatus Sysuimicrobiia</taxon>
        <taxon>Candidatus Sysuimicrobiales</taxon>
        <taxon>Candidatus Segetimicrobiaceae</taxon>
        <taxon>Candidatus Segetimicrobium</taxon>
    </lineage>
</organism>
<evidence type="ECO:0000313" key="9">
    <source>
        <dbReference type="Proteomes" id="UP000318093"/>
    </source>
</evidence>
<name>A0A537JPL8_9BACT</name>
<evidence type="ECO:0000256" key="3">
    <source>
        <dbReference type="HAMAP-Rule" id="MF_01929"/>
    </source>
</evidence>
<feature type="binding site" evidence="3 5">
    <location>
        <position position="17"/>
    </location>
    <ligand>
        <name>substrate</name>
    </ligand>
</feature>
<evidence type="ECO:0000259" key="7">
    <source>
        <dbReference type="SMART" id="SM01001"/>
    </source>
</evidence>
<protein>
    <recommendedName>
        <fullName evidence="3 4">N5-carboxyaminoimidazole ribonucleotide mutase</fullName>
        <shortName evidence="3 4">N5-CAIR mutase</shortName>
        <ecNumber evidence="3 4">5.4.99.18</ecNumber>
    </recommendedName>
    <alternativeName>
        <fullName evidence="3">5-(carboxyamino)imidazole ribonucleotide mutase</fullName>
    </alternativeName>
</protein>
<feature type="domain" description="PurE" evidence="7">
    <location>
        <begin position="9"/>
        <end position="158"/>
    </location>
</feature>
<dbReference type="GO" id="GO:0034023">
    <property type="term" value="F:5-(carboxyamino)imidazole ribonucleotide mutase activity"/>
    <property type="evidence" value="ECO:0007669"/>
    <property type="project" value="UniProtKB-UniRule"/>
</dbReference>
<dbReference type="AlphaFoldDB" id="A0A537JPL8"/>
<comment type="similarity">
    <text evidence="3">Belongs to the AIR carboxylase family. Class I subfamily.</text>
</comment>
<comment type="caution">
    <text evidence="8">The sequence shown here is derived from an EMBL/GenBank/DDBJ whole genome shotgun (WGS) entry which is preliminary data.</text>
</comment>
<dbReference type="GO" id="GO:0006189">
    <property type="term" value="P:'de novo' IMP biosynthetic process"/>
    <property type="evidence" value="ECO:0007669"/>
    <property type="project" value="UniProtKB-UniRule"/>
</dbReference>
<dbReference type="EMBL" id="VBAN01000007">
    <property type="protein sequence ID" value="TMI85477.1"/>
    <property type="molecule type" value="Genomic_DNA"/>
</dbReference>
<dbReference type="InterPro" id="IPR033747">
    <property type="entry name" value="PurE_ClassI"/>
</dbReference>
<evidence type="ECO:0000256" key="4">
    <source>
        <dbReference type="PIRNR" id="PIRNR001338"/>
    </source>
</evidence>
<dbReference type="PANTHER" id="PTHR23046">
    <property type="entry name" value="PHOSPHORIBOSYLAMINOIMIDAZOLE CARBOXYLASE CATALYTIC SUBUNIT"/>
    <property type="match status" value="1"/>
</dbReference>
<dbReference type="Gene3D" id="3.40.50.1970">
    <property type="match status" value="1"/>
</dbReference>
<dbReference type="InterPro" id="IPR024694">
    <property type="entry name" value="PurE_prokaryotes"/>
</dbReference>
<evidence type="ECO:0000256" key="5">
    <source>
        <dbReference type="PIRSR" id="PIRSR001338-1"/>
    </source>
</evidence>
<dbReference type="InterPro" id="IPR000031">
    <property type="entry name" value="PurE_dom"/>
</dbReference>
<reference evidence="8 9" key="1">
    <citation type="journal article" date="2019" name="Nat. Microbiol.">
        <title>Mediterranean grassland soil C-N compound turnover is dependent on rainfall and depth, and is mediated by genomically divergent microorganisms.</title>
        <authorList>
            <person name="Diamond S."/>
            <person name="Andeer P.F."/>
            <person name="Li Z."/>
            <person name="Crits-Christoph A."/>
            <person name="Burstein D."/>
            <person name="Anantharaman K."/>
            <person name="Lane K.R."/>
            <person name="Thomas B.C."/>
            <person name="Pan C."/>
            <person name="Northen T.R."/>
            <person name="Banfield J.F."/>
        </authorList>
    </citation>
    <scope>NUCLEOTIDE SEQUENCE [LARGE SCALE GENOMIC DNA]</scope>
    <source>
        <strain evidence="8">NP_6</strain>
    </source>
</reference>
<evidence type="ECO:0000313" key="8">
    <source>
        <dbReference type="EMBL" id="TMI85477.1"/>
    </source>
</evidence>
<dbReference type="Proteomes" id="UP000318093">
    <property type="component" value="Unassembled WGS sequence"/>
</dbReference>
<comment type="catalytic activity">
    <reaction evidence="3 4">
        <text>5-carboxyamino-1-(5-phospho-D-ribosyl)imidazole + H(+) = 5-amino-1-(5-phospho-D-ribosyl)imidazole-4-carboxylate</text>
        <dbReference type="Rhea" id="RHEA:13193"/>
        <dbReference type="ChEBI" id="CHEBI:15378"/>
        <dbReference type="ChEBI" id="CHEBI:58730"/>
        <dbReference type="ChEBI" id="CHEBI:77657"/>
        <dbReference type="EC" id="5.4.99.18"/>
    </reaction>
</comment>
<dbReference type="GO" id="GO:0016829">
    <property type="term" value="F:lyase activity"/>
    <property type="evidence" value="ECO:0007669"/>
    <property type="project" value="UniProtKB-KW"/>
</dbReference>